<dbReference type="OMA" id="AHIFANK"/>
<dbReference type="HOGENOM" id="CLU_026612_0_2_1"/>
<feature type="compositionally biased region" description="Basic and acidic residues" evidence="1">
    <location>
        <begin position="232"/>
        <end position="269"/>
    </location>
</feature>
<dbReference type="EnsemblPlants" id="OPUNC12G07210.1">
    <property type="protein sequence ID" value="OPUNC12G07210.1"/>
    <property type="gene ID" value="OPUNC12G07210"/>
</dbReference>
<dbReference type="PANTHER" id="PTHR33063">
    <property type="entry name" value="OS02G0583500 PROTEIN"/>
    <property type="match status" value="1"/>
</dbReference>
<dbReference type="Pfam" id="PF03004">
    <property type="entry name" value="Transposase_24"/>
    <property type="match status" value="1"/>
</dbReference>
<feature type="region of interest" description="Disordered" evidence="1">
    <location>
        <begin position="232"/>
        <end position="271"/>
    </location>
</feature>
<accession>A0A0E0ML56</accession>
<protein>
    <submittedName>
        <fullName evidence="2">Uncharacterized protein</fullName>
    </submittedName>
</protein>
<proteinExistence type="predicted"/>
<evidence type="ECO:0000313" key="2">
    <source>
        <dbReference type="EnsemblPlants" id="OPUNC12G07210.1"/>
    </source>
</evidence>
<reference evidence="2" key="2">
    <citation type="submission" date="2018-05" db="EMBL/GenBank/DDBJ databases">
        <title>OpunRS2 (Oryza punctata Reference Sequence Version 2).</title>
        <authorList>
            <person name="Zhang J."/>
            <person name="Kudrna D."/>
            <person name="Lee S."/>
            <person name="Talag J."/>
            <person name="Welchert J."/>
            <person name="Wing R.A."/>
        </authorList>
    </citation>
    <scope>NUCLEOTIDE SEQUENCE [LARGE SCALE GENOMIC DNA]</scope>
</reference>
<dbReference type="Gramene" id="OPUNC12G07210.1">
    <property type="protein sequence ID" value="OPUNC12G07210.1"/>
    <property type="gene ID" value="OPUNC12G07210"/>
</dbReference>
<sequence>MKASAQAPFSKQSAQHALFGQFAIEENDQAVKDACVDLLKCGQRQMRYKLKQTFFDGIATNKVRLTSPLRSMTDEQWQALVKMWSDPKHKEKCLKNKLNRENVRYQQRTGSRCYIAHCHVVKQTKYKDVSATAIYLFKECHRSRKNGFSEPVKNIIADMEAIIDDPVQDGEEPKTHTGVISQVMPKSKFLQNAGLEPAAPKRNGKAIVAARVQELQAELEAERQDATNLRDKLDGQQHELDSLKKKVDEAEATRRQQFEETESLKKSSDETNALLRRLLALNTPFGQPQ</sequence>
<reference evidence="2" key="1">
    <citation type="submission" date="2015-04" db="UniProtKB">
        <authorList>
            <consortium name="EnsemblPlants"/>
        </authorList>
    </citation>
    <scope>IDENTIFICATION</scope>
</reference>
<evidence type="ECO:0000313" key="3">
    <source>
        <dbReference type="Proteomes" id="UP000026962"/>
    </source>
</evidence>
<name>A0A0E0ML56_ORYPU</name>
<keyword evidence="3" id="KW-1185">Reference proteome</keyword>
<dbReference type="Proteomes" id="UP000026962">
    <property type="component" value="Chromosome 12"/>
</dbReference>
<dbReference type="InterPro" id="IPR004252">
    <property type="entry name" value="Probable_transposase_24"/>
</dbReference>
<dbReference type="eggNOG" id="ENOG502STEV">
    <property type="taxonomic scope" value="Eukaryota"/>
</dbReference>
<organism evidence="2">
    <name type="scientific">Oryza punctata</name>
    <name type="common">Red rice</name>
    <dbReference type="NCBI Taxonomy" id="4537"/>
    <lineage>
        <taxon>Eukaryota</taxon>
        <taxon>Viridiplantae</taxon>
        <taxon>Streptophyta</taxon>
        <taxon>Embryophyta</taxon>
        <taxon>Tracheophyta</taxon>
        <taxon>Spermatophyta</taxon>
        <taxon>Magnoliopsida</taxon>
        <taxon>Liliopsida</taxon>
        <taxon>Poales</taxon>
        <taxon>Poaceae</taxon>
        <taxon>BOP clade</taxon>
        <taxon>Oryzoideae</taxon>
        <taxon>Oryzeae</taxon>
        <taxon>Oryzinae</taxon>
        <taxon>Oryza</taxon>
    </lineage>
</organism>
<evidence type="ECO:0000256" key="1">
    <source>
        <dbReference type="SAM" id="MobiDB-lite"/>
    </source>
</evidence>
<dbReference type="AlphaFoldDB" id="A0A0E0ML56"/>
<dbReference type="PANTHER" id="PTHR33063:SF16">
    <property type="entry name" value="OS02G0241300 PROTEIN"/>
    <property type="match status" value="1"/>
</dbReference>